<name>A0A812LLI4_SYMPI</name>
<evidence type="ECO:0000313" key="1">
    <source>
        <dbReference type="EMBL" id="CAE7243124.1"/>
    </source>
</evidence>
<comment type="caution">
    <text evidence="1">The sequence shown here is derived from an EMBL/GenBank/DDBJ whole genome shotgun (WGS) entry which is preliminary data.</text>
</comment>
<dbReference type="AlphaFoldDB" id="A0A812LLI4"/>
<evidence type="ECO:0000313" key="2">
    <source>
        <dbReference type="Proteomes" id="UP000649617"/>
    </source>
</evidence>
<organism evidence="1 2">
    <name type="scientific">Symbiodinium pilosum</name>
    <name type="common">Dinoflagellate</name>
    <dbReference type="NCBI Taxonomy" id="2952"/>
    <lineage>
        <taxon>Eukaryota</taxon>
        <taxon>Sar</taxon>
        <taxon>Alveolata</taxon>
        <taxon>Dinophyceae</taxon>
        <taxon>Suessiales</taxon>
        <taxon>Symbiodiniaceae</taxon>
        <taxon>Symbiodinium</taxon>
    </lineage>
</organism>
<protein>
    <submittedName>
        <fullName evidence="1">Uncharacterized protein</fullName>
    </submittedName>
</protein>
<proteinExistence type="predicted"/>
<keyword evidence="2" id="KW-1185">Reference proteome</keyword>
<dbReference type="Proteomes" id="UP000649617">
    <property type="component" value="Unassembled WGS sequence"/>
</dbReference>
<sequence>MACVLHAPVTKRTSMSLSYAAKHLIMLTVSSSDPRLTAWFVCLGKKGQQQLHSVLFSLSRRGALMCGFATHFHVRTTCCGHGHGRDGTVFHGVALERLQLQTVMRERTRLPLLESLHDVSEVAVKTWRRASKDQ</sequence>
<feature type="non-terminal residue" evidence="1">
    <location>
        <position position="134"/>
    </location>
</feature>
<reference evidence="1" key="1">
    <citation type="submission" date="2021-02" db="EMBL/GenBank/DDBJ databases">
        <authorList>
            <person name="Dougan E. K."/>
            <person name="Rhodes N."/>
            <person name="Thang M."/>
            <person name="Chan C."/>
        </authorList>
    </citation>
    <scope>NUCLEOTIDE SEQUENCE</scope>
</reference>
<accession>A0A812LLI4</accession>
<gene>
    <name evidence="1" type="ORF">SPIL2461_LOCUS4326</name>
</gene>
<dbReference type="EMBL" id="CAJNIZ010005614">
    <property type="protein sequence ID" value="CAE7243124.1"/>
    <property type="molecule type" value="Genomic_DNA"/>
</dbReference>